<dbReference type="Proteomes" id="UP001596215">
    <property type="component" value="Unassembled WGS sequence"/>
</dbReference>
<dbReference type="Gene3D" id="2.130.10.10">
    <property type="entry name" value="YVTN repeat-like/Quinoprotein amine dehydrogenase"/>
    <property type="match status" value="1"/>
</dbReference>
<feature type="signal peptide" evidence="2">
    <location>
        <begin position="1"/>
        <end position="25"/>
    </location>
</feature>
<protein>
    <submittedName>
        <fullName evidence="4">YncE family protein</fullName>
    </submittedName>
</protein>
<comment type="caution">
    <text evidence="4">The sequence shown here is derived from an EMBL/GenBank/DDBJ whole genome shotgun (WGS) entry which is preliminary data.</text>
</comment>
<evidence type="ECO:0000313" key="4">
    <source>
        <dbReference type="EMBL" id="MFC6361075.1"/>
    </source>
</evidence>
<proteinExistence type="predicted"/>
<dbReference type="SUPFAM" id="SSF51004">
    <property type="entry name" value="C-terminal (heme d1) domain of cytochrome cd1-nitrite reductase"/>
    <property type="match status" value="1"/>
</dbReference>
<feature type="domain" description="YNCE-like beta-propeller" evidence="3">
    <location>
        <begin position="69"/>
        <end position="326"/>
    </location>
</feature>
<dbReference type="InterPro" id="IPR051200">
    <property type="entry name" value="Host-pathogen_enzymatic-act"/>
</dbReference>
<feature type="chain" id="PRO_5046046534" evidence="2">
    <location>
        <begin position="26"/>
        <end position="347"/>
    </location>
</feature>
<evidence type="ECO:0000259" key="3">
    <source>
        <dbReference type="Pfam" id="PF21783"/>
    </source>
</evidence>
<dbReference type="InterPro" id="IPR015943">
    <property type="entry name" value="WD40/YVTN_repeat-like_dom_sf"/>
</dbReference>
<dbReference type="InterPro" id="IPR048433">
    <property type="entry name" value="YNCE-like_beta-prop"/>
</dbReference>
<dbReference type="PANTHER" id="PTHR47197:SF3">
    <property type="entry name" value="DIHYDRO-HEME D1 DEHYDROGENASE"/>
    <property type="match status" value="1"/>
</dbReference>
<evidence type="ECO:0000256" key="1">
    <source>
        <dbReference type="ARBA" id="ARBA00022729"/>
    </source>
</evidence>
<keyword evidence="5" id="KW-1185">Reference proteome</keyword>
<dbReference type="EMBL" id="JBHSUC010000002">
    <property type="protein sequence ID" value="MFC6361075.1"/>
    <property type="molecule type" value="Genomic_DNA"/>
</dbReference>
<dbReference type="Pfam" id="PF21783">
    <property type="entry name" value="YNCE"/>
    <property type="match status" value="1"/>
</dbReference>
<organism evidence="4 5">
    <name type="scientific">Tatumella punctata</name>
    <dbReference type="NCBI Taxonomy" id="399969"/>
    <lineage>
        <taxon>Bacteria</taxon>
        <taxon>Pseudomonadati</taxon>
        <taxon>Pseudomonadota</taxon>
        <taxon>Gammaproteobacteria</taxon>
        <taxon>Enterobacterales</taxon>
        <taxon>Erwiniaceae</taxon>
        <taxon>Tatumella</taxon>
    </lineage>
</organism>
<accession>A0ABW1VLB5</accession>
<sequence length="347" mass="37874">MFNYHHAFFRPLVLVTALFSAHSFAAEVSVMSKPVDKGLYELVYSQPDNTLFVASAQGRDDQGGMVYRLDPQSLQSVRTLKNTHKPFGVALDQQNNRLFLGNSREGAVTLIDANSGAELKHLVLDGRKRTETLRPLQVREIVFDAATDRLYIPGVGADSVVWVVDAKNLTLLDTIKNTGKIATGVALDSKNHTLYITNSDGELLMINTGNNRIEKRVRVVESGDSALLNIALDKTGNRLFITDFKQAGVLVADTATGKVIHTIAVPESLAVLFNPARDELYVTHRKEGTVSIIDTKDYSVKQTVKAPGLPNSLALSADGNTLFVSVKQPATRDKPATSADEVMSIRL</sequence>
<gene>
    <name evidence="4" type="ORF">ACFP73_03030</name>
</gene>
<name>A0ABW1VLB5_9GAMM</name>
<dbReference type="RefSeq" id="WP_212710270.1">
    <property type="nucleotide sequence ID" value="NZ_BAAAFW010000050.1"/>
</dbReference>
<keyword evidence="1 2" id="KW-0732">Signal</keyword>
<dbReference type="InterPro" id="IPR011048">
    <property type="entry name" value="Haem_d1_sf"/>
</dbReference>
<evidence type="ECO:0000256" key="2">
    <source>
        <dbReference type="SAM" id="SignalP"/>
    </source>
</evidence>
<evidence type="ECO:0000313" key="5">
    <source>
        <dbReference type="Proteomes" id="UP001596215"/>
    </source>
</evidence>
<reference evidence="5" key="1">
    <citation type="journal article" date="2019" name="Int. J. Syst. Evol. Microbiol.">
        <title>The Global Catalogue of Microorganisms (GCM) 10K type strain sequencing project: providing services to taxonomists for standard genome sequencing and annotation.</title>
        <authorList>
            <consortium name="The Broad Institute Genomics Platform"/>
            <consortium name="The Broad Institute Genome Sequencing Center for Infectious Disease"/>
            <person name="Wu L."/>
            <person name="Ma J."/>
        </authorList>
    </citation>
    <scope>NUCLEOTIDE SEQUENCE [LARGE SCALE GENOMIC DNA]</scope>
    <source>
        <strain evidence="5">CGMCC 4.1530</strain>
    </source>
</reference>
<dbReference type="PANTHER" id="PTHR47197">
    <property type="entry name" value="PROTEIN NIRF"/>
    <property type="match status" value="1"/>
</dbReference>